<protein>
    <submittedName>
        <fullName evidence="1">(northern house mosquito) hypothetical protein</fullName>
    </submittedName>
</protein>
<sequence length="247" mass="27754">MYTSSEATATLTLYRSKCCNLPSWATGRNRSDQLPSMLHLMRVTERIFGKCLCQLSVSFVFCRVRLVRLWRSKSPKLMKWLEQLSESCASSGMKLRKVAGEAILAVNDLSFGRLSPIFASFSSSNFIQSIESDSIEGTFRLKITILSGATYANVARFSSNPLRSDSFSQRSVPPPMATSSSVLRVVFMKQNSLSMNPASLLLPGIRRTFSRGHICWKTSSVFTYCMSVKHRFSSDSSWKSTVFTVWK</sequence>
<proteinExistence type="predicted"/>
<dbReference type="AlphaFoldDB" id="A0A8D8I2I9"/>
<name>A0A8D8I2I9_CULPI</name>
<reference evidence="1" key="1">
    <citation type="submission" date="2021-05" db="EMBL/GenBank/DDBJ databases">
        <authorList>
            <person name="Alioto T."/>
            <person name="Alioto T."/>
            <person name="Gomez Garrido J."/>
        </authorList>
    </citation>
    <scope>NUCLEOTIDE SEQUENCE</scope>
</reference>
<dbReference type="EMBL" id="HBUE01234251">
    <property type="protein sequence ID" value="CAG6546285.1"/>
    <property type="molecule type" value="Transcribed_RNA"/>
</dbReference>
<evidence type="ECO:0000313" key="1">
    <source>
        <dbReference type="EMBL" id="CAG6546285.1"/>
    </source>
</evidence>
<organism evidence="1">
    <name type="scientific">Culex pipiens</name>
    <name type="common">House mosquito</name>
    <dbReference type="NCBI Taxonomy" id="7175"/>
    <lineage>
        <taxon>Eukaryota</taxon>
        <taxon>Metazoa</taxon>
        <taxon>Ecdysozoa</taxon>
        <taxon>Arthropoda</taxon>
        <taxon>Hexapoda</taxon>
        <taxon>Insecta</taxon>
        <taxon>Pterygota</taxon>
        <taxon>Neoptera</taxon>
        <taxon>Endopterygota</taxon>
        <taxon>Diptera</taxon>
        <taxon>Nematocera</taxon>
        <taxon>Culicoidea</taxon>
        <taxon>Culicidae</taxon>
        <taxon>Culicinae</taxon>
        <taxon>Culicini</taxon>
        <taxon>Culex</taxon>
        <taxon>Culex</taxon>
    </lineage>
</organism>
<accession>A0A8D8I2I9</accession>
<dbReference type="EMBL" id="HBUE01341136">
    <property type="protein sequence ID" value="CAG6598460.1"/>
    <property type="molecule type" value="Transcribed_RNA"/>
</dbReference>